<dbReference type="Proteomes" id="UP000239649">
    <property type="component" value="Unassembled WGS sequence"/>
</dbReference>
<dbReference type="GO" id="GO:0019781">
    <property type="term" value="F:NEDD8 activating enzyme activity"/>
    <property type="evidence" value="ECO:0007669"/>
    <property type="project" value="UniProtKB-UniRule"/>
</dbReference>
<evidence type="ECO:0000313" key="7">
    <source>
        <dbReference type="Proteomes" id="UP000239649"/>
    </source>
</evidence>
<comment type="pathway">
    <text evidence="1 4">Protein modification; protein neddylation.</text>
</comment>
<dbReference type="EMBL" id="LHPF02000032">
    <property type="protein sequence ID" value="PSC68884.1"/>
    <property type="molecule type" value="Genomic_DNA"/>
</dbReference>
<accession>A0A2P6V472</accession>
<dbReference type="InterPro" id="IPR045886">
    <property type="entry name" value="ThiF/MoeB/HesA"/>
</dbReference>
<dbReference type="PANTHER" id="PTHR10953:SF29">
    <property type="entry name" value="NEDD8-ACTIVATING ENZYME E1 REGULATORY SUBUNIT"/>
    <property type="match status" value="1"/>
</dbReference>
<feature type="domain" description="THIF-type NAD/FAD binding fold" evidence="5">
    <location>
        <begin position="11"/>
        <end position="533"/>
    </location>
</feature>
<dbReference type="GO" id="GO:0005737">
    <property type="term" value="C:cytoplasm"/>
    <property type="evidence" value="ECO:0007669"/>
    <property type="project" value="TreeGrafter"/>
</dbReference>
<proteinExistence type="inferred from homology"/>
<evidence type="ECO:0000256" key="1">
    <source>
        <dbReference type="ARBA" id="ARBA00005032"/>
    </source>
</evidence>
<evidence type="ECO:0000256" key="2">
    <source>
        <dbReference type="ARBA" id="ARBA00006868"/>
    </source>
</evidence>
<dbReference type="InterPro" id="IPR030667">
    <property type="entry name" value="APP-BP1"/>
</dbReference>
<dbReference type="PANTHER" id="PTHR10953">
    <property type="entry name" value="UBIQUITIN-ACTIVATING ENZYME E1"/>
    <property type="match status" value="1"/>
</dbReference>
<dbReference type="InterPro" id="IPR035985">
    <property type="entry name" value="Ubiquitin-activating_enz"/>
</dbReference>
<dbReference type="InterPro" id="IPR000594">
    <property type="entry name" value="ThiF_NAD_FAD-bd"/>
</dbReference>
<sequence>MATAPDRAQRYDRGIRVWGAHGQEALEAARVCLLNAGPTGTEALKNMVLGGIHSFTIVDGAKVEPADLGNNFLLTADGVSAPRAQCATECLKELNESVAGSYVEETPRSLMNSNPDFFKQFTLVIATQLGEADAVTIDNICRQHGVRLLLLRSYGLLGYVRPSVPEQCVVESKPDSKVDDLRLGNPWPELAAYAASVELAGMEDVAHSHVPYAALLIKAAKQWAESHGGGMPGTYTERSAFKDLLRGWQRHIDGFPLEEENLTEAVSNAHKVWAPPTVGSDLRAVLQDAAAASITRQSPNFWVLVAALNRFIAQEGQGQLPLEGSIPDMHASTQAYLDLQRIYHAKAEADAAAVEAHARALLEAAGRDPASLPASEVRHFCKHARYLRIVRCRSLEEETEPDSCRGEALRGALAAEDTAANAALYLLLRAADRFHATYQRYPGTFDSELEEDAALLKSQANAILSECGAAGGGGGSSAPAGVSDDLVGEMCRCAAGELHVVAAVVGAIAAQEAIKLLTGQFVPVGGALIYNAMQCTTSVFAF</sequence>
<dbReference type="UniPathway" id="UPA00885"/>
<evidence type="ECO:0000259" key="5">
    <source>
        <dbReference type="Pfam" id="PF00899"/>
    </source>
</evidence>
<evidence type="ECO:0000256" key="3">
    <source>
        <dbReference type="ARBA" id="ARBA00022786"/>
    </source>
</evidence>
<dbReference type="PIRSF" id="PIRSF039099">
    <property type="entry name" value="APP-BP1"/>
    <property type="match status" value="1"/>
</dbReference>
<dbReference type="Pfam" id="PF00899">
    <property type="entry name" value="ThiF"/>
    <property type="match status" value="1"/>
</dbReference>
<keyword evidence="7" id="KW-1185">Reference proteome</keyword>
<dbReference type="AlphaFoldDB" id="A0A2P6V472"/>
<dbReference type="SUPFAM" id="SSF69572">
    <property type="entry name" value="Activating enzymes of the ubiquitin-like proteins"/>
    <property type="match status" value="1"/>
</dbReference>
<organism evidence="6 7">
    <name type="scientific">Micractinium conductrix</name>
    <dbReference type="NCBI Taxonomy" id="554055"/>
    <lineage>
        <taxon>Eukaryota</taxon>
        <taxon>Viridiplantae</taxon>
        <taxon>Chlorophyta</taxon>
        <taxon>core chlorophytes</taxon>
        <taxon>Trebouxiophyceae</taxon>
        <taxon>Chlorellales</taxon>
        <taxon>Chlorellaceae</taxon>
        <taxon>Chlorella clade</taxon>
        <taxon>Micractinium</taxon>
    </lineage>
</organism>
<protein>
    <recommendedName>
        <fullName evidence="4">NEDD8-activating enzyme E1 regulatory subunit</fullName>
    </recommendedName>
</protein>
<comment type="similarity">
    <text evidence="2 4">Belongs to the ubiquitin-activating E1 family. ULA1 subfamily.</text>
</comment>
<evidence type="ECO:0000313" key="6">
    <source>
        <dbReference type="EMBL" id="PSC68884.1"/>
    </source>
</evidence>
<dbReference type="OrthoDB" id="1708823at2759"/>
<reference evidence="6 7" key="1">
    <citation type="journal article" date="2018" name="Plant J.">
        <title>Genome sequences of Chlorella sorokiniana UTEX 1602 and Micractinium conductrix SAG 241.80: implications to maltose excretion by a green alga.</title>
        <authorList>
            <person name="Arriola M.B."/>
            <person name="Velmurugan N."/>
            <person name="Zhang Y."/>
            <person name="Plunkett M.H."/>
            <person name="Hondzo H."/>
            <person name="Barney B.M."/>
        </authorList>
    </citation>
    <scope>NUCLEOTIDE SEQUENCE [LARGE SCALE GENOMIC DNA]</scope>
    <source>
        <strain evidence="6 7">SAG 241.80</strain>
    </source>
</reference>
<keyword evidence="3 4" id="KW-0833">Ubl conjugation pathway</keyword>
<dbReference type="Gene3D" id="3.40.50.720">
    <property type="entry name" value="NAD(P)-binding Rossmann-like Domain"/>
    <property type="match status" value="2"/>
</dbReference>
<evidence type="ECO:0000256" key="4">
    <source>
        <dbReference type="PIRNR" id="PIRNR039099"/>
    </source>
</evidence>
<comment type="caution">
    <text evidence="6">The sequence shown here is derived from an EMBL/GenBank/DDBJ whole genome shotgun (WGS) entry which is preliminary data.</text>
</comment>
<name>A0A2P6V472_9CHLO</name>
<dbReference type="STRING" id="554055.A0A2P6V472"/>
<comment type="function">
    <text evidence="4">Regulatory subunit of the dimeric E1 enzyme. E1 activates RUB1/NEDD8 by first adenylating its C-terminal glycine residue with ATP, thereafter linking this residue to the side chain of the catalytic cysteine, yielding a RUB1-ECR1 thioester and free AMP. E1 finally transfers RUB1 to the catalytic cysteine of RCE1.</text>
</comment>
<gene>
    <name evidence="6" type="ORF">C2E20_7574</name>
</gene>
<dbReference type="GO" id="GO:0045116">
    <property type="term" value="P:protein neddylation"/>
    <property type="evidence" value="ECO:0007669"/>
    <property type="project" value="UniProtKB-UniRule"/>
</dbReference>